<dbReference type="PANTHER" id="PTHR35841:SF1">
    <property type="entry name" value="PHOSPHONATES-BINDING PERIPLASMIC PROTEIN"/>
    <property type="match status" value="1"/>
</dbReference>
<keyword evidence="1" id="KW-0732">Signal</keyword>
<dbReference type="Pfam" id="PF12974">
    <property type="entry name" value="Phosphonate-bd"/>
    <property type="match status" value="1"/>
</dbReference>
<reference evidence="2" key="1">
    <citation type="submission" date="2019-06" db="EMBL/GenBank/DDBJ databases">
        <authorList>
            <person name="Murdoch R.W."/>
            <person name="Fathepure B."/>
        </authorList>
    </citation>
    <scope>NUCLEOTIDE SEQUENCE</scope>
</reference>
<gene>
    <name evidence="2" type="ORF">KBTEX_01646</name>
</gene>
<evidence type="ECO:0000256" key="1">
    <source>
        <dbReference type="ARBA" id="ARBA00022729"/>
    </source>
</evidence>
<evidence type="ECO:0008006" key="3">
    <source>
        <dbReference type="Google" id="ProtNLM"/>
    </source>
</evidence>
<dbReference type="PANTHER" id="PTHR35841">
    <property type="entry name" value="PHOSPHONATES-BINDING PERIPLASMIC PROTEIN"/>
    <property type="match status" value="1"/>
</dbReference>
<evidence type="ECO:0000313" key="2">
    <source>
        <dbReference type="EMBL" id="QEA05326.1"/>
    </source>
</evidence>
<dbReference type="SUPFAM" id="SSF53850">
    <property type="entry name" value="Periplasmic binding protein-like II"/>
    <property type="match status" value="1"/>
</dbReference>
<dbReference type="InterPro" id="IPR005770">
    <property type="entry name" value="PhnD"/>
</dbReference>
<name>A0A5B8R986_9ZZZZ</name>
<dbReference type="EMBL" id="MN079099">
    <property type="protein sequence ID" value="QEA05326.1"/>
    <property type="molecule type" value="Genomic_DNA"/>
</dbReference>
<protein>
    <recommendedName>
        <fullName evidence="3">Phosphate-import protein PhnD</fullName>
    </recommendedName>
</protein>
<dbReference type="NCBIfam" id="TIGR01098">
    <property type="entry name" value="3A0109s03R"/>
    <property type="match status" value="1"/>
</dbReference>
<dbReference type="GO" id="GO:0055085">
    <property type="term" value="P:transmembrane transport"/>
    <property type="evidence" value="ECO:0007669"/>
    <property type="project" value="InterPro"/>
</dbReference>
<organism evidence="2">
    <name type="scientific">uncultured organism</name>
    <dbReference type="NCBI Taxonomy" id="155900"/>
    <lineage>
        <taxon>unclassified sequences</taxon>
        <taxon>environmental samples</taxon>
    </lineage>
</organism>
<dbReference type="Gene3D" id="3.40.190.10">
    <property type="entry name" value="Periplasmic binding protein-like II"/>
    <property type="match status" value="2"/>
</dbReference>
<proteinExistence type="predicted"/>
<sequence length="337" mass="37122">MSTKRNNKGITARVLTAVLGGALLMSGFSAAQAQSMECSHRGDLAERYCDEDRDLVADLPMDESEWQDPDTLFFSYVPVEDPAVYADVFKPFIKHLEEVTGKDVRYFSAQSYAAQIEALRSGRLQVAGLSTGSVPFGVNIGGFVPFTIMGTEDGEYGYRMQVITRRDSGIKNLDDLRGKTVAHTEQASNSGNQAPRALLAERGIVPGEDYEVVYSGGHDRSILGVANGDYAAAPVASSVLDRMADRGVVDRDKLRVIFETESFPTTAFGTAHNLNPKLALLIRKAFFTFDFEGNSVGEEFSDADRFIPITYRQHWKDIRTIQQANGVEYTQEGLSEE</sequence>
<dbReference type="AlphaFoldDB" id="A0A5B8R986"/>
<accession>A0A5B8R986</accession>